<accession>A0A832A701</accession>
<dbReference type="EMBL" id="DSTK01000034">
    <property type="protein sequence ID" value="HFK97864.1"/>
    <property type="molecule type" value="Genomic_DNA"/>
</dbReference>
<dbReference type="InterPro" id="IPR023485">
    <property type="entry name" value="Ptyr_pPase"/>
</dbReference>
<proteinExistence type="predicted"/>
<protein>
    <submittedName>
        <fullName evidence="3">Arsenate reductase ArsC</fullName>
    </submittedName>
</protein>
<evidence type="ECO:0000259" key="2">
    <source>
        <dbReference type="SMART" id="SM00226"/>
    </source>
</evidence>
<reference evidence="3" key="1">
    <citation type="journal article" date="2020" name="mSystems">
        <title>Genome- and Community-Level Interaction Insights into Carbon Utilization and Element Cycling Functions of Hydrothermarchaeota in Hydrothermal Sediment.</title>
        <authorList>
            <person name="Zhou Z."/>
            <person name="Liu Y."/>
            <person name="Xu W."/>
            <person name="Pan J."/>
            <person name="Luo Z.H."/>
            <person name="Li M."/>
        </authorList>
    </citation>
    <scope>NUCLEOTIDE SEQUENCE [LARGE SCALE GENOMIC DNA]</scope>
    <source>
        <strain evidence="3">SpSt-456</strain>
    </source>
</reference>
<feature type="domain" description="Phosphotyrosine protein phosphatase I" evidence="2">
    <location>
        <begin position="5"/>
        <end position="140"/>
    </location>
</feature>
<dbReference type="SMART" id="SM00226">
    <property type="entry name" value="LMWPc"/>
    <property type="match status" value="1"/>
</dbReference>
<evidence type="ECO:0000313" key="3">
    <source>
        <dbReference type="EMBL" id="HFK97864.1"/>
    </source>
</evidence>
<dbReference type="Pfam" id="PF01451">
    <property type="entry name" value="LMWPc"/>
    <property type="match status" value="1"/>
</dbReference>
<keyword evidence="1" id="KW-0059">Arsenical resistance</keyword>
<dbReference type="GO" id="GO:0046685">
    <property type="term" value="P:response to arsenic-containing substance"/>
    <property type="evidence" value="ECO:0007669"/>
    <property type="project" value="UniProtKB-KW"/>
</dbReference>
<gene>
    <name evidence="3" type="ORF">ENS06_11170</name>
</gene>
<name>A0A832A701_9BACT</name>
<evidence type="ECO:0000256" key="1">
    <source>
        <dbReference type="ARBA" id="ARBA00022849"/>
    </source>
</evidence>
<dbReference type="CDD" id="cd16345">
    <property type="entry name" value="LMWP_ArsC"/>
    <property type="match status" value="1"/>
</dbReference>
<dbReference type="AlphaFoldDB" id="A0A832A701"/>
<dbReference type="SUPFAM" id="SSF52788">
    <property type="entry name" value="Phosphotyrosine protein phosphatases I"/>
    <property type="match status" value="1"/>
</dbReference>
<comment type="caution">
    <text evidence="3">The sequence shown here is derived from an EMBL/GenBank/DDBJ whole genome shotgun (WGS) entry which is preliminary data.</text>
</comment>
<organism evidence="3">
    <name type="scientific">Desulfacinum infernum</name>
    <dbReference type="NCBI Taxonomy" id="35837"/>
    <lineage>
        <taxon>Bacteria</taxon>
        <taxon>Pseudomonadati</taxon>
        <taxon>Thermodesulfobacteriota</taxon>
        <taxon>Syntrophobacteria</taxon>
        <taxon>Syntrophobacterales</taxon>
        <taxon>Syntrophobacteraceae</taxon>
        <taxon>Desulfacinum</taxon>
    </lineage>
</organism>
<dbReference type="PANTHER" id="PTHR43428">
    <property type="entry name" value="ARSENATE REDUCTASE"/>
    <property type="match status" value="1"/>
</dbReference>
<dbReference type="InterPro" id="IPR036196">
    <property type="entry name" value="Ptyr_pPase_sf"/>
</dbReference>
<sequence>MAERPRILFLCTGNSCRSQMAEAWTRALKGDRYEAFSAGVDPKGLDPRAVKAMAEVGIDLSGQRSKSVDELPAQDYHYVITLCGHAQESCPFFPATTKKMHVPFDDPPMLAAGAASEEEAMAHYRRVRDEIKAFVESLDL</sequence>
<dbReference type="Gene3D" id="3.40.50.2300">
    <property type="match status" value="1"/>
</dbReference>
<dbReference type="PANTHER" id="PTHR43428:SF1">
    <property type="entry name" value="ARSENATE REDUCTASE"/>
    <property type="match status" value="1"/>
</dbReference>